<proteinExistence type="predicted"/>
<sequence>MEIHVKKTSIVRPDQETPYHSLWISNLDLLHQHKGHTPLVYFYRRPPLPAASDKSNNFFDTSLLKEALSKALVGFYPLAGRLGRDENGRLQIECNGEGALFMEAETSCAIDEEFGEDDFCPSLKMRQLVPAFDYSARDFSSYPLLVLQVTYFKCGGVCLGVGWDHLLGDGTSAFHFIKLWAEMTLGFSDNIQPFIDRTILDAYTPPSPTFDHVEYHAPTSINAHESQSSPIPTMARLKLSFDQINTLKEKLKRDHGVTYTTYEILAAQIWRCVCKARGLSNDQETKLYIPTNGRPRLNPPLPFDYLGNVLFSATPVVLVDDIQSNPLIYTVEIIHEALKQVNDEYLRSALAYLKQHDRDQMTLNQRAPTSNFPNLKIVSWLRMPVYDTDFGWGKPIYMGRAIISLEGTSFILPNPSDERSLSLIICLENHHMELFKQLHPHEAHVPLLYFYRRPPRLPASDKSDFFDTSLLKEALSKALVGFYPFAGRLGRDENGRLEIECNGEGALFMEAETSCAVEDEFTPSLKMKQLVPSIDYSTISSYPLLALQIIHEAVRRIDDDYLRSALAYLEQHDRDLTALKQGAHTCKCPNLRIMSWAKMPIYETDFGWGSPIYMGRATVPFEGSSCILPNPSNDNSLSLIMCLETHNMELFKKFFYSEGVGPMKQYYQPSSL</sequence>
<accession>A0ACC1AXX6</accession>
<protein>
    <submittedName>
        <fullName evidence="1">Uncharacterized protein</fullName>
    </submittedName>
</protein>
<dbReference type="Proteomes" id="UP001164250">
    <property type="component" value="Chromosome 8"/>
</dbReference>
<comment type="caution">
    <text evidence="1">The sequence shown here is derived from an EMBL/GenBank/DDBJ whole genome shotgun (WGS) entry which is preliminary data.</text>
</comment>
<keyword evidence="2" id="KW-1185">Reference proteome</keyword>
<reference evidence="2" key="1">
    <citation type="journal article" date="2023" name="G3 (Bethesda)">
        <title>Genome assembly and association tests identify interacting loci associated with vigor, precocity, and sex in interspecific pistachio rootstocks.</title>
        <authorList>
            <person name="Palmer W."/>
            <person name="Jacygrad E."/>
            <person name="Sagayaradj S."/>
            <person name="Cavanaugh K."/>
            <person name="Han R."/>
            <person name="Bertier L."/>
            <person name="Beede B."/>
            <person name="Kafkas S."/>
            <person name="Golino D."/>
            <person name="Preece J."/>
            <person name="Michelmore R."/>
        </authorList>
    </citation>
    <scope>NUCLEOTIDE SEQUENCE [LARGE SCALE GENOMIC DNA]</scope>
</reference>
<evidence type="ECO:0000313" key="1">
    <source>
        <dbReference type="EMBL" id="KAJ0091556.1"/>
    </source>
</evidence>
<dbReference type="EMBL" id="CM047904">
    <property type="protein sequence ID" value="KAJ0091556.1"/>
    <property type="molecule type" value="Genomic_DNA"/>
</dbReference>
<gene>
    <name evidence="1" type="ORF">Patl1_14606</name>
</gene>
<organism evidence="1 2">
    <name type="scientific">Pistacia atlantica</name>
    <dbReference type="NCBI Taxonomy" id="434234"/>
    <lineage>
        <taxon>Eukaryota</taxon>
        <taxon>Viridiplantae</taxon>
        <taxon>Streptophyta</taxon>
        <taxon>Embryophyta</taxon>
        <taxon>Tracheophyta</taxon>
        <taxon>Spermatophyta</taxon>
        <taxon>Magnoliopsida</taxon>
        <taxon>eudicotyledons</taxon>
        <taxon>Gunneridae</taxon>
        <taxon>Pentapetalae</taxon>
        <taxon>rosids</taxon>
        <taxon>malvids</taxon>
        <taxon>Sapindales</taxon>
        <taxon>Anacardiaceae</taxon>
        <taxon>Pistacia</taxon>
    </lineage>
</organism>
<name>A0ACC1AXX6_9ROSI</name>
<evidence type="ECO:0000313" key="2">
    <source>
        <dbReference type="Proteomes" id="UP001164250"/>
    </source>
</evidence>